<dbReference type="AlphaFoldDB" id="A0A4U6TEG2"/>
<accession>A0A4U6TEG2</accession>
<evidence type="ECO:0000313" key="2">
    <source>
        <dbReference type="EMBL" id="TKV99383.1"/>
    </source>
</evidence>
<dbReference type="Gramene" id="TKV99383">
    <property type="protein sequence ID" value="TKV99383"/>
    <property type="gene ID" value="SEVIR_8G039750v2"/>
</dbReference>
<sequence length="72" mass="7248">MCWWVGLSASAAAVPVCPVPLGISFSLTQSHTYRQGRAGCVRATLWASGSIPATGRAQPGSSSVGSTGGNVQ</sequence>
<name>A0A4U6TEG2_SETVI</name>
<protein>
    <submittedName>
        <fullName evidence="2">Uncharacterized protein</fullName>
    </submittedName>
</protein>
<organism evidence="2 3">
    <name type="scientific">Setaria viridis</name>
    <name type="common">Green bristlegrass</name>
    <name type="synonym">Setaria italica subsp. viridis</name>
    <dbReference type="NCBI Taxonomy" id="4556"/>
    <lineage>
        <taxon>Eukaryota</taxon>
        <taxon>Viridiplantae</taxon>
        <taxon>Streptophyta</taxon>
        <taxon>Embryophyta</taxon>
        <taxon>Tracheophyta</taxon>
        <taxon>Spermatophyta</taxon>
        <taxon>Magnoliopsida</taxon>
        <taxon>Liliopsida</taxon>
        <taxon>Poales</taxon>
        <taxon>Poaceae</taxon>
        <taxon>PACMAD clade</taxon>
        <taxon>Panicoideae</taxon>
        <taxon>Panicodae</taxon>
        <taxon>Paniceae</taxon>
        <taxon>Cenchrinae</taxon>
        <taxon>Setaria</taxon>
    </lineage>
</organism>
<evidence type="ECO:0000256" key="1">
    <source>
        <dbReference type="SAM" id="MobiDB-lite"/>
    </source>
</evidence>
<keyword evidence="3" id="KW-1185">Reference proteome</keyword>
<evidence type="ECO:0000313" key="3">
    <source>
        <dbReference type="Proteomes" id="UP000298652"/>
    </source>
</evidence>
<dbReference type="Proteomes" id="UP000298652">
    <property type="component" value="Chromosome 8"/>
</dbReference>
<reference evidence="2" key="1">
    <citation type="submission" date="2019-03" db="EMBL/GenBank/DDBJ databases">
        <title>WGS assembly of Setaria viridis.</title>
        <authorList>
            <person name="Huang P."/>
            <person name="Jenkins J."/>
            <person name="Grimwood J."/>
            <person name="Barry K."/>
            <person name="Healey A."/>
            <person name="Mamidi S."/>
            <person name="Sreedasyam A."/>
            <person name="Shu S."/>
            <person name="Feldman M."/>
            <person name="Wu J."/>
            <person name="Yu Y."/>
            <person name="Chen C."/>
            <person name="Johnson J."/>
            <person name="Rokhsar D."/>
            <person name="Baxter I."/>
            <person name="Schmutz J."/>
            <person name="Brutnell T."/>
            <person name="Kellogg E."/>
        </authorList>
    </citation>
    <scope>NUCLEOTIDE SEQUENCE [LARGE SCALE GENOMIC DNA]</scope>
</reference>
<proteinExistence type="predicted"/>
<dbReference type="EMBL" id="CM016559">
    <property type="protein sequence ID" value="TKV99383.1"/>
    <property type="molecule type" value="Genomic_DNA"/>
</dbReference>
<gene>
    <name evidence="2" type="ORF">SEVIR_8G039750v2</name>
</gene>
<feature type="region of interest" description="Disordered" evidence="1">
    <location>
        <begin position="51"/>
        <end position="72"/>
    </location>
</feature>